<feature type="compositionally biased region" description="Polar residues" evidence="1">
    <location>
        <begin position="50"/>
        <end position="76"/>
    </location>
</feature>
<reference evidence="3 4" key="1">
    <citation type="submission" date="2017-01" db="EMBL/GenBank/DDBJ databases">
        <title>The cable genome- insights into the physiology and evolution of filamentous bacteria capable of sulfide oxidation via long distance electron transfer.</title>
        <authorList>
            <person name="Schreiber L."/>
            <person name="Bjerg J.T."/>
            <person name="Boggild A."/>
            <person name="Van De Vossenberg J."/>
            <person name="Meysman F."/>
            <person name="Nielsen L.P."/>
            <person name="Schramm A."/>
            <person name="Kjeldsen K.U."/>
        </authorList>
    </citation>
    <scope>NUCLEOTIDE SEQUENCE [LARGE SCALE GENOMIC DNA]</scope>
    <source>
        <strain evidence="3">A1</strain>
    </source>
</reference>
<evidence type="ECO:0000313" key="4">
    <source>
        <dbReference type="Proteomes" id="UP000288086"/>
    </source>
</evidence>
<feature type="non-terminal residue" evidence="3">
    <location>
        <position position="1"/>
    </location>
</feature>
<dbReference type="EMBL" id="MTKP01000328">
    <property type="protein sequence ID" value="RWX45402.1"/>
    <property type="molecule type" value="Genomic_DNA"/>
</dbReference>
<keyword evidence="2" id="KW-1133">Transmembrane helix</keyword>
<feature type="region of interest" description="Disordered" evidence="1">
    <location>
        <begin position="27"/>
        <end position="195"/>
    </location>
</feature>
<evidence type="ECO:0000256" key="1">
    <source>
        <dbReference type="SAM" id="MobiDB-lite"/>
    </source>
</evidence>
<evidence type="ECO:0000313" key="3">
    <source>
        <dbReference type="EMBL" id="RWX45402.1"/>
    </source>
</evidence>
<comment type="caution">
    <text evidence="3">The sequence shown here is derived from an EMBL/GenBank/DDBJ whole genome shotgun (WGS) entry which is preliminary data.</text>
</comment>
<keyword evidence="2" id="KW-0812">Transmembrane</keyword>
<gene>
    <name evidence="3" type="ORF">VT98_13281</name>
</gene>
<keyword evidence="4" id="KW-1185">Reference proteome</keyword>
<dbReference type="AlphaFoldDB" id="A0A444IX89"/>
<feature type="transmembrane region" description="Helical" evidence="2">
    <location>
        <begin position="6"/>
        <end position="23"/>
    </location>
</feature>
<protein>
    <submittedName>
        <fullName evidence="3">Uncharacterized protein</fullName>
    </submittedName>
</protein>
<proteinExistence type="predicted"/>
<accession>A0A444IX89</accession>
<dbReference type="Proteomes" id="UP000288086">
    <property type="component" value="Unassembled WGS sequence"/>
</dbReference>
<feature type="compositionally biased region" description="Low complexity" evidence="1">
    <location>
        <begin position="122"/>
        <end position="144"/>
    </location>
</feature>
<sequence>EGISIAIGSIVLTAATAGAWFMLTHESQKKEVPSSIPSLSSRDIHRKKASTPSESNASAPSTAQLTTPTDETQEVTSDPIDSRPENSQENATNEKQEQGFEAEDAERTKITAGEEQAKELSPLTHTEPTTPQTSTASTAAPALPGLQTPENIVKGETSNNGAINRFFPPGKKEQQNIANPTHQKEGGDISGPSCKEVSPVLTNFVNSLEKKEYSKEESSAQPLQEHFNALATQLVNNPPVVIHETDELYTILTNTAHFFRILGKDNMRLLRKVLKQETTDFEDVAAEIYRLSTGKEQCVSGNKRLEIPFTAAYEYAGFFLNTLGGRSYLFRRDSGTRLLVNYYAVLILDQANKKHLNRYGLDIGEQLPWLIQEMEANNRLTQREKYLDKLYELAENYQALP</sequence>
<evidence type="ECO:0000256" key="2">
    <source>
        <dbReference type="SAM" id="Phobius"/>
    </source>
</evidence>
<name>A0A444IX89_9BACT</name>
<keyword evidence="2" id="KW-0472">Membrane</keyword>
<feature type="compositionally biased region" description="Basic and acidic residues" evidence="1">
    <location>
        <begin position="80"/>
        <end position="98"/>
    </location>
</feature>
<organism evidence="3 4">
    <name type="scientific">Candidatus Electrothrix communis</name>
    <dbReference type="NCBI Taxonomy" id="1859133"/>
    <lineage>
        <taxon>Bacteria</taxon>
        <taxon>Pseudomonadati</taxon>
        <taxon>Thermodesulfobacteriota</taxon>
        <taxon>Desulfobulbia</taxon>
        <taxon>Desulfobulbales</taxon>
        <taxon>Desulfobulbaceae</taxon>
        <taxon>Candidatus Electrothrix</taxon>
    </lineage>
</organism>